<keyword evidence="3" id="KW-1185">Reference proteome</keyword>
<keyword evidence="1" id="KW-0472">Membrane</keyword>
<evidence type="ECO:0000313" key="2">
    <source>
        <dbReference type="EMBL" id="TCZ78959.1"/>
    </source>
</evidence>
<organism evidence="2 3">
    <name type="scientific">Paenibacillus albiflavus</name>
    <dbReference type="NCBI Taxonomy" id="2545760"/>
    <lineage>
        <taxon>Bacteria</taxon>
        <taxon>Bacillati</taxon>
        <taxon>Bacillota</taxon>
        <taxon>Bacilli</taxon>
        <taxon>Bacillales</taxon>
        <taxon>Paenibacillaceae</taxon>
        <taxon>Paenibacillus</taxon>
    </lineage>
</organism>
<dbReference type="Proteomes" id="UP000295418">
    <property type="component" value="Unassembled WGS sequence"/>
</dbReference>
<proteinExistence type="predicted"/>
<dbReference type="EMBL" id="SKFG01000004">
    <property type="protein sequence ID" value="TCZ78959.1"/>
    <property type="molecule type" value="Genomic_DNA"/>
</dbReference>
<sequence>MEWLSEGGRLVSRNGGDAVSVYEAISVMFQFGMWIIALITLIITLLIYVNKKK</sequence>
<evidence type="ECO:0000256" key="1">
    <source>
        <dbReference type="SAM" id="Phobius"/>
    </source>
</evidence>
<gene>
    <name evidence="2" type="ORF">E0485_06760</name>
</gene>
<comment type="caution">
    <text evidence="2">The sequence shown here is derived from an EMBL/GenBank/DDBJ whole genome shotgun (WGS) entry which is preliminary data.</text>
</comment>
<dbReference type="Pfam" id="PF16935">
    <property type="entry name" value="Hol_Tox"/>
    <property type="match status" value="1"/>
</dbReference>
<reference evidence="2 3" key="1">
    <citation type="submission" date="2019-03" db="EMBL/GenBank/DDBJ databases">
        <authorList>
            <person name="Kim M.K.M."/>
        </authorList>
    </citation>
    <scope>NUCLEOTIDE SEQUENCE [LARGE SCALE GENOMIC DNA]</scope>
    <source>
        <strain evidence="2 3">18JY21-1</strain>
    </source>
</reference>
<accession>A0A4R4EGN2</accession>
<protein>
    <submittedName>
        <fullName evidence="2">Putative holin-like toxin</fullName>
    </submittedName>
</protein>
<evidence type="ECO:0000313" key="3">
    <source>
        <dbReference type="Proteomes" id="UP000295418"/>
    </source>
</evidence>
<dbReference type="InterPro" id="IPR031616">
    <property type="entry name" value="BsrE-like"/>
</dbReference>
<dbReference type="AlphaFoldDB" id="A0A4R4EGN2"/>
<name>A0A4R4EGN2_9BACL</name>
<keyword evidence="1" id="KW-0812">Transmembrane</keyword>
<keyword evidence="1" id="KW-1133">Transmembrane helix</keyword>
<feature type="transmembrane region" description="Helical" evidence="1">
    <location>
        <begin position="31"/>
        <end position="49"/>
    </location>
</feature>